<dbReference type="PANTHER" id="PTHR20275">
    <property type="entry name" value="NAD KINASE"/>
    <property type="match status" value="1"/>
</dbReference>
<dbReference type="Gene3D" id="3.40.50.10330">
    <property type="entry name" value="Probable inorganic polyphosphate/atp-NAD kinase, domain 1"/>
    <property type="match status" value="1"/>
</dbReference>
<comment type="catalytic activity">
    <reaction evidence="5 6">
        <text>NAD(+) + ATP = ADP + NADP(+) + H(+)</text>
        <dbReference type="Rhea" id="RHEA:18629"/>
        <dbReference type="ChEBI" id="CHEBI:15378"/>
        <dbReference type="ChEBI" id="CHEBI:30616"/>
        <dbReference type="ChEBI" id="CHEBI:57540"/>
        <dbReference type="ChEBI" id="CHEBI:58349"/>
        <dbReference type="ChEBI" id="CHEBI:456216"/>
        <dbReference type="EC" id="2.7.1.23"/>
    </reaction>
</comment>
<comment type="caution">
    <text evidence="6">Lacks conserved residue(s) required for the propagation of feature annotation.</text>
</comment>
<dbReference type="Proteomes" id="UP000824035">
    <property type="component" value="Unassembled WGS sequence"/>
</dbReference>
<dbReference type="GO" id="GO:0006741">
    <property type="term" value="P:NADP+ biosynthetic process"/>
    <property type="evidence" value="ECO:0007669"/>
    <property type="project" value="UniProtKB-UniRule"/>
</dbReference>
<evidence type="ECO:0000256" key="3">
    <source>
        <dbReference type="ARBA" id="ARBA00022857"/>
    </source>
</evidence>
<feature type="binding site" evidence="6">
    <location>
        <begin position="67"/>
        <end position="68"/>
    </location>
    <ligand>
        <name>NAD(+)</name>
        <dbReference type="ChEBI" id="CHEBI:57540"/>
    </ligand>
</feature>
<gene>
    <name evidence="6" type="primary">nadK</name>
    <name evidence="7" type="ORF">H9813_04590</name>
</gene>
<dbReference type="EMBL" id="DXBV01000042">
    <property type="protein sequence ID" value="HIZ30499.1"/>
    <property type="molecule type" value="Genomic_DNA"/>
</dbReference>
<dbReference type="HAMAP" id="MF_00361">
    <property type="entry name" value="NAD_kinase"/>
    <property type="match status" value="1"/>
</dbReference>
<evidence type="ECO:0000256" key="5">
    <source>
        <dbReference type="ARBA" id="ARBA00047925"/>
    </source>
</evidence>
<feature type="active site" description="Proton acceptor" evidence="6">
    <location>
        <position position="67"/>
    </location>
</feature>
<dbReference type="SUPFAM" id="SSF111331">
    <property type="entry name" value="NAD kinase/diacylglycerol kinase-like"/>
    <property type="match status" value="1"/>
</dbReference>
<keyword evidence="3 6" id="KW-0521">NADP</keyword>
<keyword evidence="4 6" id="KW-0520">NAD</keyword>
<name>A0A9D2E3Z3_9FIRM</name>
<dbReference type="Gene3D" id="2.60.200.30">
    <property type="entry name" value="Probable inorganic polyphosphate/atp-NAD kinase, domain 2"/>
    <property type="match status" value="1"/>
</dbReference>
<organism evidence="7 8">
    <name type="scientific">Candidatus Allofournierella merdipullorum</name>
    <dbReference type="NCBI Taxonomy" id="2838595"/>
    <lineage>
        <taxon>Bacteria</taxon>
        <taxon>Bacillati</taxon>
        <taxon>Bacillota</taxon>
        <taxon>Clostridia</taxon>
        <taxon>Eubacteriales</taxon>
        <taxon>Oscillospiraceae</taxon>
        <taxon>Allofournierella</taxon>
    </lineage>
</organism>
<dbReference type="AlphaFoldDB" id="A0A9D2E3Z3"/>
<dbReference type="InterPro" id="IPR017438">
    <property type="entry name" value="ATP-NAD_kinase_N"/>
</dbReference>
<dbReference type="GO" id="GO:0019674">
    <property type="term" value="P:NAD+ metabolic process"/>
    <property type="evidence" value="ECO:0007669"/>
    <property type="project" value="InterPro"/>
</dbReference>
<keyword evidence="6" id="KW-0067">ATP-binding</keyword>
<feature type="binding site" evidence="6">
    <location>
        <begin position="179"/>
        <end position="184"/>
    </location>
    <ligand>
        <name>NAD(+)</name>
        <dbReference type="ChEBI" id="CHEBI:57540"/>
    </ligand>
</feature>
<feature type="binding site" evidence="6">
    <location>
        <position position="168"/>
    </location>
    <ligand>
        <name>NAD(+)</name>
        <dbReference type="ChEBI" id="CHEBI:57540"/>
    </ligand>
</feature>
<reference evidence="7" key="1">
    <citation type="journal article" date="2021" name="PeerJ">
        <title>Extensive microbial diversity within the chicken gut microbiome revealed by metagenomics and culture.</title>
        <authorList>
            <person name="Gilroy R."/>
            <person name="Ravi A."/>
            <person name="Getino M."/>
            <person name="Pursley I."/>
            <person name="Horton D.L."/>
            <person name="Alikhan N.F."/>
            <person name="Baker D."/>
            <person name="Gharbi K."/>
            <person name="Hall N."/>
            <person name="Watson M."/>
            <person name="Adriaenssens E.M."/>
            <person name="Foster-Nyarko E."/>
            <person name="Jarju S."/>
            <person name="Secka A."/>
            <person name="Antonio M."/>
            <person name="Oren A."/>
            <person name="Chaudhuri R.R."/>
            <person name="La Ragione R."/>
            <person name="Hildebrand F."/>
            <person name="Pallen M.J."/>
        </authorList>
    </citation>
    <scope>NUCLEOTIDE SEQUENCE</scope>
    <source>
        <strain evidence="7">ChiGjej4B4-18154</strain>
    </source>
</reference>
<evidence type="ECO:0000256" key="4">
    <source>
        <dbReference type="ARBA" id="ARBA00023027"/>
    </source>
</evidence>
<evidence type="ECO:0000256" key="1">
    <source>
        <dbReference type="ARBA" id="ARBA00022679"/>
    </source>
</evidence>
<dbReference type="Pfam" id="PF01513">
    <property type="entry name" value="NAD_kinase"/>
    <property type="match status" value="1"/>
</dbReference>
<feature type="binding site" evidence="6">
    <location>
        <position position="166"/>
    </location>
    <ligand>
        <name>NAD(+)</name>
        <dbReference type="ChEBI" id="CHEBI:57540"/>
    </ligand>
</feature>
<protein>
    <recommendedName>
        <fullName evidence="6">NAD kinase</fullName>
        <ecNumber evidence="6">2.7.1.23</ecNumber>
    </recommendedName>
    <alternativeName>
        <fullName evidence="6">ATP-dependent NAD kinase</fullName>
    </alternativeName>
</protein>
<keyword evidence="6" id="KW-0963">Cytoplasm</keyword>
<feature type="binding site" evidence="6">
    <location>
        <position position="72"/>
    </location>
    <ligand>
        <name>NAD(+)</name>
        <dbReference type="ChEBI" id="CHEBI:57540"/>
    </ligand>
</feature>
<proteinExistence type="inferred from homology"/>
<sequence length="280" mass="29582">MRICLTGYNAKPETARVLDRAAEILRCEGAETFIVPQSGFDAPHGAANALDAQTLDGADAVVTVGGDGTMLHAAKECARLGLPVLGVNLGRTGFLATCELDEMETKLSRLAKGDFSVEHRALLQAECTGAKAPLIALNDLVIYSGERRQTVDLDVFCDGMPVSNCRGDGVILATPTGSTAYSLSAGGPILDARIRGLVVTSICAHSLQRPAIVFAADRRITVRPGPDQRGPILISSDGEQEIPLPADGELRAGLSEKSVKLITFNGTDQFDAIDKKLRGR</sequence>
<keyword evidence="6" id="KW-0547">Nucleotide-binding</keyword>
<evidence type="ECO:0000313" key="7">
    <source>
        <dbReference type="EMBL" id="HIZ30499.1"/>
    </source>
</evidence>
<dbReference type="GO" id="GO:0005737">
    <property type="term" value="C:cytoplasm"/>
    <property type="evidence" value="ECO:0007669"/>
    <property type="project" value="UniProtKB-SubCell"/>
</dbReference>
<accession>A0A9D2E3Z3</accession>
<dbReference type="InterPro" id="IPR002504">
    <property type="entry name" value="NADK"/>
</dbReference>
<feature type="binding site" evidence="6">
    <location>
        <begin position="138"/>
        <end position="139"/>
    </location>
    <ligand>
        <name>NAD(+)</name>
        <dbReference type="ChEBI" id="CHEBI:57540"/>
    </ligand>
</feature>
<comment type="caution">
    <text evidence="7">The sequence shown here is derived from an EMBL/GenBank/DDBJ whole genome shotgun (WGS) entry which is preliminary data.</text>
</comment>
<dbReference type="InterPro" id="IPR017437">
    <property type="entry name" value="ATP-NAD_kinase_PpnK-typ_C"/>
</dbReference>
<dbReference type="GO" id="GO:0051287">
    <property type="term" value="F:NAD binding"/>
    <property type="evidence" value="ECO:0007669"/>
    <property type="project" value="UniProtKB-ARBA"/>
</dbReference>
<comment type="cofactor">
    <cofactor evidence="6">
        <name>a divalent metal cation</name>
        <dbReference type="ChEBI" id="CHEBI:60240"/>
    </cofactor>
</comment>
<dbReference type="EC" id="2.7.1.23" evidence="6"/>
<dbReference type="GO" id="GO:0005524">
    <property type="term" value="F:ATP binding"/>
    <property type="evidence" value="ECO:0007669"/>
    <property type="project" value="UniProtKB-KW"/>
</dbReference>
<dbReference type="GO" id="GO:0046872">
    <property type="term" value="F:metal ion binding"/>
    <property type="evidence" value="ECO:0007669"/>
    <property type="project" value="UniProtKB-UniRule"/>
</dbReference>
<dbReference type="GO" id="GO:0003951">
    <property type="term" value="F:NAD+ kinase activity"/>
    <property type="evidence" value="ECO:0007669"/>
    <property type="project" value="UniProtKB-UniRule"/>
</dbReference>
<comment type="similarity">
    <text evidence="6">Belongs to the NAD kinase family.</text>
</comment>
<dbReference type="Pfam" id="PF20143">
    <property type="entry name" value="NAD_kinase_C"/>
    <property type="match status" value="1"/>
</dbReference>
<keyword evidence="2 6" id="KW-0418">Kinase</keyword>
<evidence type="ECO:0000256" key="2">
    <source>
        <dbReference type="ARBA" id="ARBA00022777"/>
    </source>
</evidence>
<evidence type="ECO:0000256" key="6">
    <source>
        <dbReference type="HAMAP-Rule" id="MF_00361"/>
    </source>
</evidence>
<evidence type="ECO:0000313" key="8">
    <source>
        <dbReference type="Proteomes" id="UP000824035"/>
    </source>
</evidence>
<comment type="subcellular location">
    <subcellularLocation>
        <location evidence="6">Cytoplasm</location>
    </subcellularLocation>
</comment>
<dbReference type="PANTHER" id="PTHR20275:SF0">
    <property type="entry name" value="NAD KINASE"/>
    <property type="match status" value="1"/>
</dbReference>
<reference evidence="7" key="2">
    <citation type="submission" date="2021-04" db="EMBL/GenBank/DDBJ databases">
        <authorList>
            <person name="Gilroy R."/>
        </authorList>
    </citation>
    <scope>NUCLEOTIDE SEQUENCE</scope>
    <source>
        <strain evidence="7">ChiGjej4B4-18154</strain>
    </source>
</reference>
<dbReference type="InterPro" id="IPR016064">
    <property type="entry name" value="NAD/diacylglycerol_kinase_sf"/>
</dbReference>
<comment type="function">
    <text evidence="6">Involved in the regulation of the intracellular balance of NAD and NADP, and is a key enzyme in the biosynthesis of NADP. Catalyzes specifically the phosphorylation on 2'-hydroxyl of the adenosine moiety of NAD to yield NADP.</text>
</comment>
<keyword evidence="1 6" id="KW-0808">Transferase</keyword>